<reference evidence="3" key="2">
    <citation type="journal article" date="2007" name="Science">
        <title>Draft genome sequence of the sexually transmitted pathogen Trichomonas vaginalis.</title>
        <authorList>
            <person name="Carlton J.M."/>
            <person name="Hirt R.P."/>
            <person name="Silva J.C."/>
            <person name="Delcher A.L."/>
            <person name="Schatz M."/>
            <person name="Zhao Q."/>
            <person name="Wortman J.R."/>
            <person name="Bidwell S.L."/>
            <person name="Alsmark U.C.M."/>
            <person name="Besteiro S."/>
            <person name="Sicheritz-Ponten T."/>
            <person name="Noel C.J."/>
            <person name="Dacks J.B."/>
            <person name="Foster P.G."/>
            <person name="Simillion C."/>
            <person name="Van de Peer Y."/>
            <person name="Miranda-Saavedra D."/>
            <person name="Barton G.J."/>
            <person name="Westrop G.D."/>
            <person name="Mueller S."/>
            <person name="Dessi D."/>
            <person name="Fiori P.L."/>
            <person name="Ren Q."/>
            <person name="Paulsen I."/>
            <person name="Zhang H."/>
            <person name="Bastida-Corcuera F.D."/>
            <person name="Simoes-Barbosa A."/>
            <person name="Brown M.T."/>
            <person name="Hayes R.D."/>
            <person name="Mukherjee M."/>
            <person name="Okumura C.Y."/>
            <person name="Schneider R."/>
            <person name="Smith A.J."/>
            <person name="Vanacova S."/>
            <person name="Villalvazo M."/>
            <person name="Haas B.J."/>
            <person name="Pertea M."/>
            <person name="Feldblyum T.V."/>
            <person name="Utterback T.R."/>
            <person name="Shu C.L."/>
            <person name="Osoegawa K."/>
            <person name="de Jong P.J."/>
            <person name="Hrdy I."/>
            <person name="Horvathova L."/>
            <person name="Zubacova Z."/>
            <person name="Dolezal P."/>
            <person name="Malik S.B."/>
            <person name="Logsdon J.M. Jr."/>
            <person name="Henze K."/>
            <person name="Gupta A."/>
            <person name="Wang C.C."/>
            <person name="Dunne R.L."/>
            <person name="Upcroft J.A."/>
            <person name="Upcroft P."/>
            <person name="White O."/>
            <person name="Salzberg S.L."/>
            <person name="Tang P."/>
            <person name="Chiu C.-H."/>
            <person name="Lee Y.-S."/>
            <person name="Embley T.M."/>
            <person name="Coombs G.H."/>
            <person name="Mottram J.C."/>
            <person name="Tachezy J."/>
            <person name="Fraser-Liggett C.M."/>
            <person name="Johnson P.J."/>
        </authorList>
    </citation>
    <scope>NUCLEOTIDE SEQUENCE [LARGE SCALE GENOMIC DNA]</scope>
    <source>
        <strain evidence="3">G3</strain>
    </source>
</reference>
<feature type="transmembrane region" description="Helical" evidence="2">
    <location>
        <begin position="351"/>
        <end position="374"/>
    </location>
</feature>
<keyword evidence="2" id="KW-1133">Transmembrane helix</keyword>
<dbReference type="Proteomes" id="UP000001542">
    <property type="component" value="Unassembled WGS sequence"/>
</dbReference>
<organism evidence="3 4">
    <name type="scientific">Trichomonas vaginalis (strain ATCC PRA-98 / G3)</name>
    <dbReference type="NCBI Taxonomy" id="412133"/>
    <lineage>
        <taxon>Eukaryota</taxon>
        <taxon>Metamonada</taxon>
        <taxon>Parabasalia</taxon>
        <taxon>Trichomonadida</taxon>
        <taxon>Trichomonadidae</taxon>
        <taxon>Trichomonas</taxon>
    </lineage>
</organism>
<dbReference type="PANTHER" id="PTHR16861:SF4">
    <property type="entry name" value="SH3 DOMAIN PROTEIN (AFU_ORTHOLOGUE AFUA_1G13610)"/>
    <property type="match status" value="1"/>
</dbReference>
<keyword evidence="2" id="KW-0812">Transmembrane</keyword>
<evidence type="ECO:0000313" key="4">
    <source>
        <dbReference type="Proteomes" id="UP000001542"/>
    </source>
</evidence>
<proteinExistence type="predicted"/>
<keyword evidence="2" id="KW-0472">Membrane</keyword>
<dbReference type="EMBL" id="DS113887">
    <property type="protein sequence ID" value="EAX93878.1"/>
    <property type="molecule type" value="Genomic_DNA"/>
</dbReference>
<accession>A2FMH9</accession>
<protein>
    <submittedName>
        <fullName evidence="3">Uncharacterized protein</fullName>
    </submittedName>
</protein>
<name>A2FMH9_TRIV3</name>
<sequence>MLSLLSTICIESLTTDLSECIYQDFIDLSQRVSGSFKVQIEKGGKLCYIGTYLIAGLSDYQVTTRFPDKTGKYGEEQTFNNPFIISHTTPIKEYYLPLSKVKCSNPESTCNVQILPILPHVEGKTTIRFVNTPLNLNIDLHHHSVFSTMKKFNKEVRYSMEFTSTKDADRSNGNLKVNMESFYLIGNSRKRITLTKSERDKYTFPTFADLAEVGSKTFPANELILPLDPRKLINDIFNLDDPPAEGAHTRVTSHAYLDGNYTLDVEPVPEAAEGEDDKVSYFKDDKEYNLTQYSTVQTKEEAYQYTLTTQNSNGQPPEKKSDDNQTPKEPTRTPESPNDLKENNSKLGGGAIAGIAIAIVAIITIAALVGFFVYRKKQNKEKSSSSNKNDDEEAKV</sequence>
<dbReference type="PANTHER" id="PTHR16861">
    <property type="entry name" value="GLYCOPROTEIN 38"/>
    <property type="match status" value="1"/>
</dbReference>
<keyword evidence="4" id="KW-1185">Reference proteome</keyword>
<dbReference type="InParanoid" id="A2FMH9"/>
<evidence type="ECO:0000256" key="1">
    <source>
        <dbReference type="SAM" id="MobiDB-lite"/>
    </source>
</evidence>
<evidence type="ECO:0000256" key="2">
    <source>
        <dbReference type="SAM" id="Phobius"/>
    </source>
</evidence>
<feature type="compositionally biased region" description="Basic and acidic residues" evidence="1">
    <location>
        <begin position="317"/>
        <end position="344"/>
    </location>
</feature>
<feature type="region of interest" description="Disordered" evidence="1">
    <location>
        <begin position="308"/>
        <end position="344"/>
    </location>
</feature>
<dbReference type="VEuPathDB" id="TrichDB:TVAG_032640"/>
<reference evidence="3" key="1">
    <citation type="submission" date="2006-10" db="EMBL/GenBank/DDBJ databases">
        <authorList>
            <person name="Amadeo P."/>
            <person name="Zhao Q."/>
            <person name="Wortman J."/>
            <person name="Fraser-Liggett C."/>
            <person name="Carlton J."/>
        </authorList>
    </citation>
    <scope>NUCLEOTIDE SEQUENCE</scope>
    <source>
        <strain evidence="3">G3</strain>
    </source>
</reference>
<dbReference type="VEuPathDB" id="TrichDB:TVAGG3_0054300"/>
<gene>
    <name evidence="3" type="ORF">TVAG_032640</name>
</gene>
<dbReference type="AlphaFoldDB" id="A2FMH9"/>
<dbReference type="KEGG" id="tva:4751602"/>
<dbReference type="RefSeq" id="XP_001306808.1">
    <property type="nucleotide sequence ID" value="XM_001306807.1"/>
</dbReference>
<evidence type="ECO:0000313" key="3">
    <source>
        <dbReference type="EMBL" id="EAX93878.1"/>
    </source>
</evidence>